<organism evidence="7 8">
    <name type="scientific">Candidatus Magasanikbacteria bacterium CG_4_10_14_0_2_um_filter_41_31</name>
    <dbReference type="NCBI Taxonomy" id="1974639"/>
    <lineage>
        <taxon>Bacteria</taxon>
        <taxon>Candidatus Magasanikiibacteriota</taxon>
    </lineage>
</organism>
<dbReference type="GO" id="GO:0005886">
    <property type="term" value="C:plasma membrane"/>
    <property type="evidence" value="ECO:0007669"/>
    <property type="project" value="UniProtKB-SubCell"/>
</dbReference>
<evidence type="ECO:0000256" key="3">
    <source>
        <dbReference type="ARBA" id="ARBA00022692"/>
    </source>
</evidence>
<dbReference type="Proteomes" id="UP000230078">
    <property type="component" value="Unassembled WGS sequence"/>
</dbReference>
<dbReference type="PANTHER" id="PTHR30250">
    <property type="entry name" value="PST FAMILY PREDICTED COLANIC ACID TRANSPORTER"/>
    <property type="match status" value="1"/>
</dbReference>
<feature type="transmembrane region" description="Helical" evidence="6">
    <location>
        <begin position="328"/>
        <end position="352"/>
    </location>
</feature>
<feature type="transmembrane region" description="Helical" evidence="6">
    <location>
        <begin position="359"/>
        <end position="376"/>
    </location>
</feature>
<feature type="transmembrane region" description="Helical" evidence="6">
    <location>
        <begin position="214"/>
        <end position="238"/>
    </location>
</feature>
<dbReference type="Pfam" id="PF13440">
    <property type="entry name" value="Polysacc_synt_3"/>
    <property type="match status" value="1"/>
</dbReference>
<feature type="transmembrane region" description="Helical" evidence="6">
    <location>
        <begin position="147"/>
        <end position="165"/>
    </location>
</feature>
<reference evidence="8" key="1">
    <citation type="submission" date="2017-09" db="EMBL/GenBank/DDBJ databases">
        <title>Depth-based differentiation of microbial function through sediment-hosted aquifers and enrichment of novel symbionts in the deep terrestrial subsurface.</title>
        <authorList>
            <person name="Probst A.J."/>
            <person name="Ladd B."/>
            <person name="Jarett J.K."/>
            <person name="Geller-Mcgrath D.E."/>
            <person name="Sieber C.M.K."/>
            <person name="Emerson J.B."/>
            <person name="Anantharaman K."/>
            <person name="Thomas B.C."/>
            <person name="Malmstrom R."/>
            <person name="Stieglmeier M."/>
            <person name="Klingl A."/>
            <person name="Woyke T."/>
            <person name="Ryan C.M."/>
            <person name="Banfield J.F."/>
        </authorList>
    </citation>
    <scope>NUCLEOTIDE SEQUENCE [LARGE SCALE GENOMIC DNA]</scope>
</reference>
<accession>A0A2M7V1X5</accession>
<feature type="transmembrane region" description="Helical" evidence="6">
    <location>
        <begin position="114"/>
        <end position="135"/>
    </location>
</feature>
<evidence type="ECO:0000256" key="5">
    <source>
        <dbReference type="ARBA" id="ARBA00023136"/>
    </source>
</evidence>
<dbReference type="InterPro" id="IPR050833">
    <property type="entry name" value="Poly_Biosynth_Transport"/>
</dbReference>
<evidence type="ECO:0000256" key="2">
    <source>
        <dbReference type="ARBA" id="ARBA00022475"/>
    </source>
</evidence>
<feature type="transmembrane region" description="Helical" evidence="6">
    <location>
        <begin position="41"/>
        <end position="65"/>
    </location>
</feature>
<evidence type="ECO:0000313" key="7">
    <source>
        <dbReference type="EMBL" id="PIZ92402.1"/>
    </source>
</evidence>
<sequence>MSTTRQIAHNTAAQFVGKIVSTGLGLFAIGMMTRYLGTERFGWYVTTIAFLQFLAILIDFGLIPVTAQMMGEKKIEEQTLLQNLLGYRFVTAFLFLALAPALALLFPYPIEVKIAISFTTINMLAVAMNQIFVGYYQSKLNMHLQAIGEVIGRIVLVGGLALMLYTDAGFLPVMIVLTLASIAYTAYMWISAFRIAKPVFAFDTNIWKAITKKMWPIAISIIFNVMYLKGDTVILSLYQSQAEVGIYGAAYRVIDILAQMAMMMMGLMLPLLAGAWAQKNSKRMHQLYQQSFDIMMLFAVPLVLGGVMLATPIMTLVAGPGYEHAGPILSFLLISTFFLYVGAIYGHLAVAIDKQKQTMWIYISNAIITVIGYFYFIPRYGLWGAAGMTLFSEAYAGIMLLFTVRHYVKLKLNIQTFGKILFSAVVMAAAIYIFRGWHVLILLPLGGTIYLAFLYGLGAVSKETMREILHRK</sequence>
<comment type="caution">
    <text evidence="7">The sequence shown here is derived from an EMBL/GenBank/DDBJ whole genome shotgun (WGS) entry which is preliminary data.</text>
</comment>
<evidence type="ECO:0000256" key="4">
    <source>
        <dbReference type="ARBA" id="ARBA00022989"/>
    </source>
</evidence>
<keyword evidence="4 6" id="KW-1133">Transmembrane helix</keyword>
<evidence type="ECO:0000256" key="1">
    <source>
        <dbReference type="ARBA" id="ARBA00004651"/>
    </source>
</evidence>
<dbReference type="CDD" id="cd13128">
    <property type="entry name" value="MATE_Wzx_like"/>
    <property type="match status" value="1"/>
</dbReference>
<keyword evidence="3 6" id="KW-0812">Transmembrane</keyword>
<keyword evidence="2" id="KW-1003">Cell membrane</keyword>
<proteinExistence type="predicted"/>
<dbReference type="AlphaFoldDB" id="A0A2M7V1X5"/>
<comment type="subcellular location">
    <subcellularLocation>
        <location evidence="1">Cell membrane</location>
        <topology evidence="1">Multi-pass membrane protein</topology>
    </subcellularLocation>
</comment>
<dbReference type="EMBL" id="PFPI01000060">
    <property type="protein sequence ID" value="PIZ92402.1"/>
    <property type="molecule type" value="Genomic_DNA"/>
</dbReference>
<feature type="transmembrane region" description="Helical" evidence="6">
    <location>
        <begin position="416"/>
        <end position="434"/>
    </location>
</feature>
<evidence type="ECO:0000313" key="8">
    <source>
        <dbReference type="Proteomes" id="UP000230078"/>
    </source>
</evidence>
<name>A0A2M7V1X5_9BACT</name>
<feature type="transmembrane region" description="Helical" evidence="6">
    <location>
        <begin position="250"/>
        <end position="273"/>
    </location>
</feature>
<dbReference type="PANTHER" id="PTHR30250:SF11">
    <property type="entry name" value="O-ANTIGEN TRANSPORTER-RELATED"/>
    <property type="match status" value="1"/>
</dbReference>
<protein>
    <submittedName>
        <fullName evidence="7">Uncharacterized protein</fullName>
    </submittedName>
</protein>
<evidence type="ECO:0000256" key="6">
    <source>
        <dbReference type="SAM" id="Phobius"/>
    </source>
</evidence>
<feature type="transmembrane region" description="Helical" evidence="6">
    <location>
        <begin position="12"/>
        <end position="35"/>
    </location>
</feature>
<feature type="transmembrane region" description="Helical" evidence="6">
    <location>
        <begin position="171"/>
        <end position="193"/>
    </location>
</feature>
<keyword evidence="5 6" id="KW-0472">Membrane</keyword>
<feature type="transmembrane region" description="Helical" evidence="6">
    <location>
        <begin position="85"/>
        <end position="108"/>
    </location>
</feature>
<feature type="transmembrane region" description="Helical" evidence="6">
    <location>
        <begin position="440"/>
        <end position="461"/>
    </location>
</feature>
<feature type="transmembrane region" description="Helical" evidence="6">
    <location>
        <begin position="382"/>
        <end position="404"/>
    </location>
</feature>
<gene>
    <name evidence="7" type="ORF">COX83_04375</name>
</gene>
<feature type="transmembrane region" description="Helical" evidence="6">
    <location>
        <begin position="294"/>
        <end position="316"/>
    </location>
</feature>